<feature type="transmembrane region" description="Helical" evidence="1">
    <location>
        <begin position="21"/>
        <end position="38"/>
    </location>
</feature>
<dbReference type="InterPro" id="IPR007739">
    <property type="entry name" value="RgpF"/>
</dbReference>
<evidence type="ECO:0000313" key="2">
    <source>
        <dbReference type="EMBL" id="CAH1798431.1"/>
    </source>
</evidence>
<keyword evidence="3" id="KW-1185">Reference proteome</keyword>
<accession>A0A8S4PYQ6</accession>
<dbReference type="EMBL" id="CAIIXF020000011">
    <property type="protein sequence ID" value="CAH1798431.1"/>
    <property type="molecule type" value="Genomic_DNA"/>
</dbReference>
<evidence type="ECO:0000313" key="3">
    <source>
        <dbReference type="Proteomes" id="UP000749559"/>
    </source>
</evidence>
<dbReference type="Pfam" id="PF05045">
    <property type="entry name" value="RgpF"/>
    <property type="match status" value="1"/>
</dbReference>
<organism evidence="2 3">
    <name type="scientific">Owenia fusiformis</name>
    <name type="common">Polychaete worm</name>
    <dbReference type="NCBI Taxonomy" id="6347"/>
    <lineage>
        <taxon>Eukaryota</taxon>
        <taxon>Metazoa</taxon>
        <taxon>Spiralia</taxon>
        <taxon>Lophotrochozoa</taxon>
        <taxon>Annelida</taxon>
        <taxon>Polychaeta</taxon>
        <taxon>Sedentaria</taxon>
        <taxon>Canalipalpata</taxon>
        <taxon>Sabellida</taxon>
        <taxon>Oweniida</taxon>
        <taxon>Oweniidae</taxon>
        <taxon>Owenia</taxon>
    </lineage>
</organism>
<proteinExistence type="predicted"/>
<feature type="non-terminal residue" evidence="2">
    <location>
        <position position="1"/>
    </location>
</feature>
<reference evidence="2" key="1">
    <citation type="submission" date="2022-03" db="EMBL/GenBank/DDBJ databases">
        <authorList>
            <person name="Martin C."/>
        </authorList>
    </citation>
    <scope>NUCLEOTIDE SEQUENCE</scope>
</reference>
<dbReference type="EMBL" id="CAIIXF020000011">
    <property type="protein sequence ID" value="CAH1798432.1"/>
    <property type="molecule type" value="Genomic_DNA"/>
</dbReference>
<keyword evidence="1" id="KW-0472">Membrane</keyword>
<dbReference type="Proteomes" id="UP000749559">
    <property type="component" value="Unassembled WGS sequence"/>
</dbReference>
<sequence length="348" mass="40835">QKLTKRRRTMRICTLVKITKGMWLGVSLGIMLCVLALMKLTNKESLLLGADKKPRETPDRVLVIYAYTEISDWKHDIRKNNLQFFIDFAINGKHQGSDVDYVFVVNGYNYSIDIPAYNNTYVIVRENTGFDACAWKEALLQMKKLKGEYWYKFFVLLNASVRGPFIPPYANDKHWITYFTKYLNDDTKLVGTSICCSKKHPVHLQSMFLVTSISGLRILEQDVLRCYKEKISVIENVEKKSSQVFLKRGFNIVSLLKQWEDHDFRDKNLTDEMCKKHNKKKGDPYIPNTYYNNIDISPFEVIFFKNNKGANQKTHDAYTQMMLEWKQKYSSQKPMGYITKDSRNYIHL</sequence>
<dbReference type="AlphaFoldDB" id="A0A8S4PYQ6"/>
<gene>
    <name evidence="2" type="ORF">OFUS_LOCUS22580</name>
</gene>
<protein>
    <submittedName>
        <fullName evidence="2">Uncharacterized protein</fullName>
    </submittedName>
</protein>
<keyword evidence="1" id="KW-1133">Transmembrane helix</keyword>
<name>A0A8S4PYQ6_OWEFU</name>
<keyword evidence="1" id="KW-0812">Transmembrane</keyword>
<evidence type="ECO:0000256" key="1">
    <source>
        <dbReference type="SAM" id="Phobius"/>
    </source>
</evidence>
<dbReference type="OrthoDB" id="9999686at2759"/>
<comment type="caution">
    <text evidence="2">The sequence shown here is derived from an EMBL/GenBank/DDBJ whole genome shotgun (WGS) entry which is preliminary data.</text>
</comment>